<dbReference type="PRINTS" id="PR00364">
    <property type="entry name" value="DISEASERSIST"/>
</dbReference>
<name>A0ABN5PM61_9ACTO</name>
<feature type="region of interest" description="Disordered" evidence="3">
    <location>
        <begin position="1043"/>
        <end position="1066"/>
    </location>
</feature>
<dbReference type="InterPro" id="IPR003593">
    <property type="entry name" value="AAA+_ATPase"/>
</dbReference>
<dbReference type="SUPFAM" id="SSF52540">
    <property type="entry name" value="P-loop containing nucleoside triphosphate hydrolases"/>
    <property type="match status" value="1"/>
</dbReference>
<evidence type="ECO:0000313" key="8">
    <source>
        <dbReference type="Proteomes" id="UP000273001"/>
    </source>
</evidence>
<comment type="similarity">
    <text evidence="1">Belongs to the AfsR/DnrI/RedD regulatory family.</text>
</comment>
<dbReference type="InterPro" id="IPR005158">
    <property type="entry name" value="BTAD"/>
</dbReference>
<dbReference type="SUPFAM" id="SSF46894">
    <property type="entry name" value="C-terminal effector domain of the bipartite response regulators"/>
    <property type="match status" value="1"/>
</dbReference>
<dbReference type="Gene3D" id="1.10.10.10">
    <property type="entry name" value="Winged helix-like DNA-binding domain superfamily/Winged helix DNA-binding domain"/>
    <property type="match status" value="1"/>
</dbReference>
<gene>
    <name evidence="7" type="ORF">D5R93_03355</name>
</gene>
<feature type="region of interest" description="Disordered" evidence="3">
    <location>
        <begin position="1"/>
        <end position="41"/>
    </location>
</feature>
<feature type="region of interest" description="Disordered" evidence="3">
    <location>
        <begin position="671"/>
        <end position="695"/>
    </location>
</feature>
<feature type="compositionally biased region" description="Low complexity" evidence="3">
    <location>
        <begin position="676"/>
        <end position="695"/>
    </location>
</feature>
<dbReference type="PANTHER" id="PTHR47691:SF3">
    <property type="entry name" value="HTH-TYPE TRANSCRIPTIONAL REGULATOR RV0890C-RELATED"/>
    <property type="match status" value="1"/>
</dbReference>
<evidence type="ECO:0000256" key="3">
    <source>
        <dbReference type="SAM" id="MobiDB-lite"/>
    </source>
</evidence>
<accession>A0ABN5PM61</accession>
<dbReference type="PANTHER" id="PTHR47691">
    <property type="entry name" value="REGULATOR-RELATED"/>
    <property type="match status" value="1"/>
</dbReference>
<sequence length="1066" mass="113531">MCRQGQPQPVTAGPGGGQAAGAGERPAAPAPRLRLLDPVPSWQGRPLTGRTRDLLCLLASAGQGGASEDELADGLWPHRRPARPRQSLQVVVSRARSLLGAGAVERVAIGYRLALRADDVDYLIVVRSARLAVDAARQQELARVVAVTDTAVSEQGAQMPGRGATAGQGPHGELVGEAARLLHRLVRERALALDHLGRYAEAMVLLPALAEYDPADEPVLAALVRDEAWTSSPAAALERYEAYRRRLRESGAAPGPVLRAAHEAALSAEQPVRRGIRYASTPMVGRGADLRAVEDAVATSRLVTITGPGGVGKTRLAQAVAARSVLPVVHVLSMTEHAPRHTRWCPGGAESPSGPDVLRLARVLLAGLGAHLDAGSDPRRRLGEVLASPGTLLVLDDCEHLAPVLADLLAPLLSTMPALHVLVTSRRVLDLAGERVHRLGPLARGDAEELFRQRAAAVRPDQPLDQADLAPLLALLDGIPLAIELAAARTRAMSLAQIGQRLPGHLAVLTGSRDLPERQRTLAAVLEWSWDLLEPAARRALRRAALLADGFTLETAEAVLGPEAPVLVEALVAQSLLLVAEAAWSGVQGAQGAQRTWSGPGAQGVQDLAPGLVPAGVQELAVPRFRVLTSVRELVLSLPVDAAQDAEDRAAVRAWALGLCTPLLAVEAGRQEETSGQDGCSGDAGGSASPDSSPAVTSVMLEETGLVQELERALGAWAGSGHQPGRDLEDACVIGAALVTCWSSSWAFPQMATWGPRLYQLVVTPPPDQPGARARSRILYRLCVSTWLLGPLPERVRRAVPGGGGLDDAQGAAVRRLARTRREDWPVLALDEDVWVAWAAGRCVCTDLENQGRLETALTLTETLLDRVRTAGLPGHHLAGLELDRLRLLLEMGEYARGARECERLSQVLERSNLPQRGLHTWVVDMLSRCCRVYLHPTPQAADALLEEMASVNVPGTVRSTVRLASSEMHLLAGRRRQAALDSREALDMVVLDGAAVPGGPWELYGLALCLVVDAALTGPERRGLDPLAVRRRAFRALGRTLGPRGRAHRTCRPSPRSRRRPGCPS</sequence>
<dbReference type="Pfam" id="PF13191">
    <property type="entry name" value="AAA_16"/>
    <property type="match status" value="1"/>
</dbReference>
<dbReference type="SUPFAM" id="SSF48452">
    <property type="entry name" value="TPR-like"/>
    <property type="match status" value="1"/>
</dbReference>
<dbReference type="InterPro" id="IPR001867">
    <property type="entry name" value="OmpR/PhoB-type_DNA-bd"/>
</dbReference>
<feature type="compositionally biased region" description="Low complexity" evidence="3">
    <location>
        <begin position="21"/>
        <end position="31"/>
    </location>
</feature>
<dbReference type="InterPro" id="IPR041664">
    <property type="entry name" value="AAA_16"/>
</dbReference>
<evidence type="ECO:0000259" key="6">
    <source>
        <dbReference type="SMART" id="SM01043"/>
    </source>
</evidence>
<feature type="compositionally biased region" description="Basic residues" evidence="3">
    <location>
        <begin position="1046"/>
        <end position="1066"/>
    </location>
</feature>
<feature type="domain" description="AAA+ ATPase" evidence="4">
    <location>
        <begin position="299"/>
        <end position="461"/>
    </location>
</feature>
<reference evidence="7 8" key="1">
    <citation type="submission" date="2018-09" db="EMBL/GenBank/DDBJ databases">
        <authorList>
            <person name="Li J."/>
        </authorList>
    </citation>
    <scope>NUCLEOTIDE SEQUENCE [LARGE SCALE GENOMIC DNA]</scope>
    <source>
        <strain evidence="7 8">2129</strain>
    </source>
</reference>
<feature type="domain" description="OmpR/PhoB-type" evidence="5">
    <location>
        <begin position="44"/>
        <end position="113"/>
    </location>
</feature>
<keyword evidence="8" id="KW-1185">Reference proteome</keyword>
<dbReference type="EMBL" id="CP032514">
    <property type="protein sequence ID" value="AYD89337.1"/>
    <property type="molecule type" value="Genomic_DNA"/>
</dbReference>
<dbReference type="SMART" id="SM00862">
    <property type="entry name" value="Trans_reg_C"/>
    <property type="match status" value="1"/>
</dbReference>
<dbReference type="InterPro" id="IPR016032">
    <property type="entry name" value="Sig_transdc_resp-reg_C-effctor"/>
</dbReference>
<dbReference type="InterPro" id="IPR027417">
    <property type="entry name" value="P-loop_NTPase"/>
</dbReference>
<organism evidence="7 8">
    <name type="scientific">Actinomyces lilanjuaniae</name>
    <dbReference type="NCBI Taxonomy" id="2321394"/>
    <lineage>
        <taxon>Bacteria</taxon>
        <taxon>Bacillati</taxon>
        <taxon>Actinomycetota</taxon>
        <taxon>Actinomycetes</taxon>
        <taxon>Actinomycetales</taxon>
        <taxon>Actinomycetaceae</taxon>
        <taxon>Actinomyces</taxon>
    </lineage>
</organism>
<proteinExistence type="inferred from homology"/>
<dbReference type="SMART" id="SM00382">
    <property type="entry name" value="AAA"/>
    <property type="match status" value="1"/>
</dbReference>
<dbReference type="Pfam" id="PF03704">
    <property type="entry name" value="BTAD"/>
    <property type="match status" value="1"/>
</dbReference>
<evidence type="ECO:0000259" key="4">
    <source>
        <dbReference type="SMART" id="SM00382"/>
    </source>
</evidence>
<dbReference type="InterPro" id="IPR036388">
    <property type="entry name" value="WH-like_DNA-bd_sf"/>
</dbReference>
<dbReference type="Gene3D" id="3.40.50.300">
    <property type="entry name" value="P-loop containing nucleotide triphosphate hydrolases"/>
    <property type="match status" value="1"/>
</dbReference>
<feature type="compositionally biased region" description="Low complexity" evidence="3">
    <location>
        <begin position="1"/>
        <end position="12"/>
    </location>
</feature>
<protein>
    <submittedName>
        <fullName evidence="7">Transcriptional regulator</fullName>
    </submittedName>
</protein>
<evidence type="ECO:0000259" key="5">
    <source>
        <dbReference type="SMART" id="SM00862"/>
    </source>
</evidence>
<dbReference type="Proteomes" id="UP000273001">
    <property type="component" value="Chromosome"/>
</dbReference>
<evidence type="ECO:0000256" key="2">
    <source>
        <dbReference type="ARBA" id="ARBA00023125"/>
    </source>
</evidence>
<keyword evidence="2" id="KW-0238">DNA-binding</keyword>
<dbReference type="SMART" id="SM01043">
    <property type="entry name" value="BTAD"/>
    <property type="match status" value="1"/>
</dbReference>
<evidence type="ECO:0000313" key="7">
    <source>
        <dbReference type="EMBL" id="AYD89337.1"/>
    </source>
</evidence>
<dbReference type="InterPro" id="IPR011990">
    <property type="entry name" value="TPR-like_helical_dom_sf"/>
</dbReference>
<evidence type="ECO:0000256" key="1">
    <source>
        <dbReference type="ARBA" id="ARBA00005820"/>
    </source>
</evidence>
<feature type="domain" description="Bacterial transcriptional activator" evidence="6">
    <location>
        <begin position="120"/>
        <end position="266"/>
    </location>
</feature>